<dbReference type="AlphaFoldDB" id="A0AAD5LPP8"/>
<keyword evidence="3" id="KW-1185">Reference proteome</keyword>
<comment type="caution">
    <text evidence="2">The sequence shown here is derived from an EMBL/GenBank/DDBJ whole genome shotgun (WGS) entry which is preliminary data.</text>
</comment>
<proteinExistence type="predicted"/>
<evidence type="ECO:0000313" key="3">
    <source>
        <dbReference type="Proteomes" id="UP000820818"/>
    </source>
</evidence>
<feature type="chain" id="PRO_5042044516" evidence="1">
    <location>
        <begin position="19"/>
        <end position="219"/>
    </location>
</feature>
<dbReference type="EMBL" id="WJBH02000001">
    <property type="protein sequence ID" value="KAI9565940.1"/>
    <property type="molecule type" value="Genomic_DNA"/>
</dbReference>
<dbReference type="Proteomes" id="UP000820818">
    <property type="component" value="Linkage Group LG1"/>
</dbReference>
<feature type="signal peptide" evidence="1">
    <location>
        <begin position="1"/>
        <end position="18"/>
    </location>
</feature>
<gene>
    <name evidence="2" type="ORF">GHT06_009738</name>
</gene>
<evidence type="ECO:0000313" key="2">
    <source>
        <dbReference type="EMBL" id="KAI9565940.1"/>
    </source>
</evidence>
<sequence length="219" mass="23632">MNFLVPLFPLIATALAASIPINTYNTPFWPSLTDVVPVATDEIESRNSPLLAENAAHLLLVPIIASLIKNLIIIQMVDCVFHPDDCSASIPLGGGVVKSSPEMNALTSILSKLAVDNLQQKNGIVEGLSFPPASNFALNPVNPNNRNNLVPFGVPAFWNPYVNAPLINSQKEMAKMNYPFTGGFIPYLNTNTKFTNPSLMKTVLPQVKPLIPAGETTPI</sequence>
<accession>A0AAD5LPP8</accession>
<reference evidence="2 3" key="1">
    <citation type="submission" date="2022-05" db="EMBL/GenBank/DDBJ databases">
        <title>A multi-omics perspective on studying reproductive biology in Daphnia sinensis.</title>
        <authorList>
            <person name="Jia J."/>
        </authorList>
    </citation>
    <scope>NUCLEOTIDE SEQUENCE [LARGE SCALE GENOMIC DNA]</scope>
    <source>
        <strain evidence="2 3">WSL</strain>
    </source>
</reference>
<name>A0AAD5LPP8_9CRUS</name>
<evidence type="ECO:0000256" key="1">
    <source>
        <dbReference type="SAM" id="SignalP"/>
    </source>
</evidence>
<keyword evidence="1" id="KW-0732">Signal</keyword>
<organism evidence="2 3">
    <name type="scientific">Daphnia sinensis</name>
    <dbReference type="NCBI Taxonomy" id="1820382"/>
    <lineage>
        <taxon>Eukaryota</taxon>
        <taxon>Metazoa</taxon>
        <taxon>Ecdysozoa</taxon>
        <taxon>Arthropoda</taxon>
        <taxon>Crustacea</taxon>
        <taxon>Branchiopoda</taxon>
        <taxon>Diplostraca</taxon>
        <taxon>Cladocera</taxon>
        <taxon>Anomopoda</taxon>
        <taxon>Daphniidae</taxon>
        <taxon>Daphnia</taxon>
        <taxon>Daphnia similis group</taxon>
    </lineage>
</organism>
<protein>
    <submittedName>
        <fullName evidence="2">Uncharacterized protein</fullName>
    </submittedName>
</protein>